<dbReference type="InterPro" id="IPR003838">
    <property type="entry name" value="ABC3_permease_C"/>
</dbReference>
<dbReference type="Pfam" id="PF02687">
    <property type="entry name" value="FtsX"/>
    <property type="match status" value="2"/>
</dbReference>
<reference evidence="9 10" key="1">
    <citation type="journal article" date="2013" name="Int. J. Syst. Evol. Microbiol.">
        <title>Marinoscillum luteum sp. nov., isolated from marine sediment.</title>
        <authorList>
            <person name="Cha I.T."/>
            <person name="Park S.J."/>
            <person name="Kim S.J."/>
            <person name="Kim J.G."/>
            <person name="Jung M.Y."/>
            <person name="Shin K.S."/>
            <person name="Kwon K.K."/>
            <person name="Yang S.H."/>
            <person name="Seo Y.S."/>
            <person name="Rhee S.K."/>
        </authorList>
    </citation>
    <scope>NUCLEOTIDE SEQUENCE [LARGE SCALE GENOMIC DNA]</scope>
    <source>
        <strain evidence="9 10">KCTC 23939</strain>
    </source>
</reference>
<evidence type="ECO:0000256" key="3">
    <source>
        <dbReference type="ARBA" id="ARBA00022692"/>
    </source>
</evidence>
<evidence type="ECO:0000259" key="7">
    <source>
        <dbReference type="Pfam" id="PF02687"/>
    </source>
</evidence>
<evidence type="ECO:0000259" key="8">
    <source>
        <dbReference type="Pfam" id="PF12704"/>
    </source>
</evidence>
<organism evidence="9 10">
    <name type="scientific">Marinoscillum luteum</name>
    <dbReference type="NCBI Taxonomy" id="861051"/>
    <lineage>
        <taxon>Bacteria</taxon>
        <taxon>Pseudomonadati</taxon>
        <taxon>Bacteroidota</taxon>
        <taxon>Cytophagia</taxon>
        <taxon>Cytophagales</taxon>
        <taxon>Reichenbachiellaceae</taxon>
        <taxon>Marinoscillum</taxon>
    </lineage>
</organism>
<evidence type="ECO:0000313" key="9">
    <source>
        <dbReference type="EMBL" id="MFH6985465.1"/>
    </source>
</evidence>
<keyword evidence="3 6" id="KW-0812">Transmembrane</keyword>
<evidence type="ECO:0000256" key="4">
    <source>
        <dbReference type="ARBA" id="ARBA00022989"/>
    </source>
</evidence>
<feature type="domain" description="MacB-like periplasmic core" evidence="8">
    <location>
        <begin position="20"/>
        <end position="255"/>
    </location>
</feature>
<keyword evidence="4 6" id="KW-1133">Transmembrane helix</keyword>
<feature type="domain" description="ABC3 transporter permease C-terminal" evidence="7">
    <location>
        <begin position="722"/>
        <end position="835"/>
    </location>
</feature>
<name>A0ABW7NCW9_9BACT</name>
<evidence type="ECO:0000256" key="6">
    <source>
        <dbReference type="SAM" id="Phobius"/>
    </source>
</evidence>
<dbReference type="PANTHER" id="PTHR30572">
    <property type="entry name" value="MEMBRANE COMPONENT OF TRANSPORTER-RELATED"/>
    <property type="match status" value="1"/>
</dbReference>
<gene>
    <name evidence="9" type="ORF">ACHKAR_18585</name>
</gene>
<sequence>MIYNMLKVSWRMATRKTSFTLLNIIGLSVGMMVCLLVGLYVHYEYAFDAFHEKSDRIYRINQSMIWGDWASQMPTTGPNVALALKADVPEIEAITRILHPEGFVVTSLDEASQPNSFLEDDLLIADADFFKIFSFPMVEGDKSSALSKPNQIVITEKAAIKYFGKESALGKTLQLRGTILEGRQEEDNTPLNFTISGIIEDIPDQSHIQFDMVASAASFIDITQNESLWTWTAFANYALLKKGVDAAQLESALKTIPPKWAASTLQRIFGLTFDELHADNKSWDLFMQPIGDVYLGSNTMGNILGPLGQRSTIASFTAIGLLILILSSINFMNLSTAQSSNRAREVGIRKALGAQRKALIAQFLFEAFFLVVISTLVGIALTGVLLDSFNHFSGKSINLFEQLSQPIVLITIIVFCGFLGLLAGSYPALYLSSFQPANGMKGILSMGISGKGIRNALIVFQFTISIGLIIGSVFIARQLNYMTQFDLGYDKEHVLQLHNVEQFSADSQVLKNTLMSQTGIQLVGEAHQSPPNVMRGNLISARLMDKDQMEVSRMKVDAPYLDLLDVALITGRNFNETMVTDLHHSVILNAEAVQMLGWGTPEDYSKESPVGKYIYSNGQKMEVIGVTADFYYKSPKHQVEPLVIYHIDNKYLPDSGTSPSVLSLRIDPNAIHSTNEMSALVASIRDEVKNMDPYFPFEYSFLDQEFENSFRNEQRVKRIMNAFTLMALIIACIGLYGLAIFSAEKRTKELGIRKLLGASVLQIVTLFSRDFTKLIVIGFLIASPIAWYFVDTWLSKFPYRTSINLWVFALAGAAGLLISWITIGLQSVKVATKNPVEALRDE</sequence>
<dbReference type="InterPro" id="IPR050250">
    <property type="entry name" value="Macrolide_Exporter_MacB"/>
</dbReference>
<feature type="transmembrane region" description="Helical" evidence="6">
    <location>
        <begin position="359"/>
        <end position="386"/>
    </location>
</feature>
<evidence type="ECO:0000313" key="10">
    <source>
        <dbReference type="Proteomes" id="UP001610063"/>
    </source>
</evidence>
<protein>
    <submittedName>
        <fullName evidence="9">ABC transporter permease</fullName>
    </submittedName>
</protein>
<feature type="transmembrane region" description="Helical" evidence="6">
    <location>
        <begin position="771"/>
        <end position="790"/>
    </location>
</feature>
<evidence type="ECO:0000256" key="5">
    <source>
        <dbReference type="ARBA" id="ARBA00023136"/>
    </source>
</evidence>
<feature type="transmembrane region" description="Helical" evidence="6">
    <location>
        <begin position="313"/>
        <end position="334"/>
    </location>
</feature>
<keyword evidence="10" id="KW-1185">Reference proteome</keyword>
<dbReference type="EMBL" id="JBIPKE010000020">
    <property type="protein sequence ID" value="MFH6985465.1"/>
    <property type="molecule type" value="Genomic_DNA"/>
</dbReference>
<dbReference type="RefSeq" id="WP_395418917.1">
    <property type="nucleotide sequence ID" value="NZ_JBIPKE010000020.1"/>
</dbReference>
<comment type="caution">
    <text evidence="9">The sequence shown here is derived from an EMBL/GenBank/DDBJ whole genome shotgun (WGS) entry which is preliminary data.</text>
</comment>
<feature type="transmembrane region" description="Helical" evidence="6">
    <location>
        <begin position="452"/>
        <end position="475"/>
    </location>
</feature>
<dbReference type="Pfam" id="PF12704">
    <property type="entry name" value="MacB_PCD"/>
    <property type="match status" value="1"/>
</dbReference>
<feature type="transmembrane region" description="Helical" evidence="6">
    <location>
        <begin position="406"/>
        <end position="431"/>
    </location>
</feature>
<comment type="subcellular location">
    <subcellularLocation>
        <location evidence="1">Cell membrane</location>
        <topology evidence="1">Multi-pass membrane protein</topology>
    </subcellularLocation>
</comment>
<dbReference type="Proteomes" id="UP001610063">
    <property type="component" value="Unassembled WGS sequence"/>
</dbReference>
<keyword evidence="5 6" id="KW-0472">Membrane</keyword>
<keyword evidence="2" id="KW-1003">Cell membrane</keyword>
<evidence type="ECO:0000256" key="1">
    <source>
        <dbReference type="ARBA" id="ARBA00004651"/>
    </source>
</evidence>
<feature type="transmembrane region" description="Helical" evidence="6">
    <location>
        <begin position="21"/>
        <end position="43"/>
    </location>
</feature>
<dbReference type="InterPro" id="IPR025857">
    <property type="entry name" value="MacB_PCD"/>
</dbReference>
<proteinExistence type="predicted"/>
<feature type="transmembrane region" description="Helical" evidence="6">
    <location>
        <begin position="719"/>
        <end position="743"/>
    </location>
</feature>
<dbReference type="PANTHER" id="PTHR30572:SF18">
    <property type="entry name" value="ABC-TYPE MACROLIDE FAMILY EXPORT SYSTEM PERMEASE COMPONENT 2"/>
    <property type="match status" value="1"/>
</dbReference>
<feature type="domain" description="ABC3 transporter permease C-terminal" evidence="7">
    <location>
        <begin position="319"/>
        <end position="436"/>
    </location>
</feature>
<evidence type="ECO:0000256" key="2">
    <source>
        <dbReference type="ARBA" id="ARBA00022475"/>
    </source>
</evidence>
<feature type="transmembrane region" description="Helical" evidence="6">
    <location>
        <begin position="802"/>
        <end position="823"/>
    </location>
</feature>
<accession>A0ABW7NCW9</accession>